<comment type="caution">
    <text evidence="2">The sequence shown here is derived from an EMBL/GenBank/DDBJ whole genome shotgun (WGS) entry which is preliminary data.</text>
</comment>
<proteinExistence type="predicted"/>
<organism evidence="2 3">
    <name type="scientific">Pinibacter soli</name>
    <dbReference type="NCBI Taxonomy" id="3044211"/>
    <lineage>
        <taxon>Bacteria</taxon>
        <taxon>Pseudomonadati</taxon>
        <taxon>Bacteroidota</taxon>
        <taxon>Chitinophagia</taxon>
        <taxon>Chitinophagales</taxon>
        <taxon>Chitinophagaceae</taxon>
        <taxon>Pinibacter</taxon>
    </lineage>
</organism>
<dbReference type="RefSeq" id="WP_282336095.1">
    <property type="nucleotide sequence ID" value="NZ_JASBRG010000007.1"/>
</dbReference>
<dbReference type="InterPro" id="IPR002740">
    <property type="entry name" value="EVE_domain"/>
</dbReference>
<dbReference type="EMBL" id="JASBRG010000007">
    <property type="protein sequence ID" value="MDI3321975.1"/>
    <property type="molecule type" value="Genomic_DNA"/>
</dbReference>
<evidence type="ECO:0000313" key="3">
    <source>
        <dbReference type="Proteomes" id="UP001226434"/>
    </source>
</evidence>
<dbReference type="SUPFAM" id="SSF88697">
    <property type="entry name" value="PUA domain-like"/>
    <property type="match status" value="1"/>
</dbReference>
<reference evidence="2 3" key="1">
    <citation type="submission" date="2023-05" db="EMBL/GenBank/DDBJ databases">
        <title>Genome sequence of Pinibacter sp. MAH-24.</title>
        <authorList>
            <person name="Huq M.A."/>
        </authorList>
    </citation>
    <scope>NUCLEOTIDE SEQUENCE [LARGE SCALE GENOMIC DNA]</scope>
    <source>
        <strain evidence="2 3">MAH-24</strain>
    </source>
</reference>
<sequence length="504" mass="57305">MSIDKITKQHVLDAVDKIEREGIALEPSTGFDVLINGRSYPPKEIMRYANLHANGTKEWPFSGGEQTNKFLRQLDFEIVPKGEEVEMLASKENFVQILKRMGKVNSTKFLSGAANLMHRLNVQAEDARITYGTRKDNKRLTITIGQRYCYGYVSNEANEWQFIHDTERVSTDDIEVTKYEGEPVAYYYRCSDVGAIANNFDGLVNAANKELQRSAVAGFRKFNNPIFEKVVLDDVYRQQIFDEAFGNIISLTGNVWKLGCNWGTGAPSFYEFIKSHSIVIGVESKLYSVGDLVIITKGQTVLSIGKVLQPPSSFNNFPEFESDFDNYEIEHGVNIARVEWYELSKEEVFTYPLQLGICKVHGSYKDTALKIWRDRFVNYWIFQTDPTEFDYKKAVNGNLLDSWKVAVGDKVKTNDKVVLWQTGARQGCYALARIISNPEPATSTENQLSKFESKFPLKVGIELTHNLIDNPLLWQNIKTAPGLQDLKLVNDANNFSITHNMIRC</sequence>
<gene>
    <name evidence="2" type="ORF">QJ048_19445</name>
</gene>
<protein>
    <submittedName>
        <fullName evidence="2">EVE domain-containing protein</fullName>
    </submittedName>
</protein>
<accession>A0ABT6RHW9</accession>
<name>A0ABT6RHW9_9BACT</name>
<keyword evidence="3" id="KW-1185">Reference proteome</keyword>
<evidence type="ECO:0000313" key="2">
    <source>
        <dbReference type="EMBL" id="MDI3321975.1"/>
    </source>
</evidence>
<dbReference type="Proteomes" id="UP001226434">
    <property type="component" value="Unassembled WGS sequence"/>
</dbReference>
<feature type="domain" description="EVE" evidence="1">
    <location>
        <begin position="378"/>
        <end position="498"/>
    </location>
</feature>
<dbReference type="Gene3D" id="3.10.590.10">
    <property type="entry name" value="ph1033 like domains"/>
    <property type="match status" value="1"/>
</dbReference>
<dbReference type="InterPro" id="IPR015947">
    <property type="entry name" value="PUA-like_sf"/>
</dbReference>
<evidence type="ECO:0000259" key="1">
    <source>
        <dbReference type="Pfam" id="PF01878"/>
    </source>
</evidence>
<dbReference type="Pfam" id="PF01878">
    <property type="entry name" value="EVE"/>
    <property type="match status" value="1"/>
</dbReference>